<dbReference type="RefSeq" id="WP_345227626.1">
    <property type="nucleotide sequence ID" value="NZ_BAAAXE010000014.1"/>
</dbReference>
<accession>A0ABV5PAQ9</accession>
<keyword evidence="2" id="KW-1185">Reference proteome</keyword>
<reference evidence="1 2" key="1">
    <citation type="submission" date="2024-09" db="EMBL/GenBank/DDBJ databases">
        <authorList>
            <person name="Sun Q."/>
            <person name="Mori K."/>
        </authorList>
    </citation>
    <scope>NUCLEOTIDE SEQUENCE [LARGE SCALE GENOMIC DNA]</scope>
    <source>
        <strain evidence="1 2">JCM 4362</strain>
    </source>
</reference>
<gene>
    <name evidence="1" type="ORF">ACFFTU_10045</name>
</gene>
<comment type="caution">
    <text evidence="1">The sequence shown here is derived from an EMBL/GenBank/DDBJ whole genome shotgun (WGS) entry which is preliminary data.</text>
</comment>
<organism evidence="1 2">
    <name type="scientific">Streptomyces cremeus</name>
    <dbReference type="NCBI Taxonomy" id="66881"/>
    <lineage>
        <taxon>Bacteria</taxon>
        <taxon>Bacillati</taxon>
        <taxon>Actinomycetota</taxon>
        <taxon>Actinomycetes</taxon>
        <taxon>Kitasatosporales</taxon>
        <taxon>Streptomycetaceae</taxon>
        <taxon>Streptomyces</taxon>
    </lineage>
</organism>
<proteinExistence type="predicted"/>
<dbReference type="Proteomes" id="UP001589718">
    <property type="component" value="Unassembled WGS sequence"/>
</dbReference>
<protein>
    <recommendedName>
        <fullName evidence="3">Secreted protein</fullName>
    </recommendedName>
</protein>
<name>A0ABV5PAQ9_STRCM</name>
<evidence type="ECO:0000313" key="1">
    <source>
        <dbReference type="EMBL" id="MFB9520286.1"/>
    </source>
</evidence>
<dbReference type="EMBL" id="JBHMCR010000005">
    <property type="protein sequence ID" value="MFB9520286.1"/>
    <property type="molecule type" value="Genomic_DNA"/>
</dbReference>
<evidence type="ECO:0000313" key="2">
    <source>
        <dbReference type="Proteomes" id="UP001589718"/>
    </source>
</evidence>
<sequence>MASRPAVPRKRPALLLLPLGLVLWLAAVCVAIAHEPPEGSPSATALSTDVTRAVRDQDADRLQRLFAPDTVGDDYAATLLARLTGAGPTSPPATVRTADGGQFLHLGATAADGRPTCLTWQITQTDDRWYADGIPPLAPPACP</sequence>
<evidence type="ECO:0008006" key="3">
    <source>
        <dbReference type="Google" id="ProtNLM"/>
    </source>
</evidence>